<proteinExistence type="predicted"/>
<dbReference type="Proteomes" id="UP000238205">
    <property type="component" value="Unassembled WGS sequence"/>
</dbReference>
<dbReference type="EMBL" id="PVTO01000024">
    <property type="protein sequence ID" value="PRY79075.1"/>
    <property type="molecule type" value="Genomic_DNA"/>
</dbReference>
<evidence type="ECO:0000259" key="1">
    <source>
        <dbReference type="Pfam" id="PF01636"/>
    </source>
</evidence>
<evidence type="ECO:0000313" key="3">
    <source>
        <dbReference type="Proteomes" id="UP000238205"/>
    </source>
</evidence>
<accession>A0A2T0W297</accession>
<dbReference type="Gene3D" id="3.90.1200.10">
    <property type="match status" value="1"/>
</dbReference>
<dbReference type="Pfam" id="PF01636">
    <property type="entry name" value="APH"/>
    <property type="match status" value="1"/>
</dbReference>
<feature type="domain" description="Aminoglycoside phosphotransferase" evidence="1">
    <location>
        <begin position="47"/>
        <end position="220"/>
    </location>
</feature>
<name>A0A2T0W297_9LACT</name>
<organism evidence="2 3">
    <name type="scientific">Alkalibacterium olivapovliticus</name>
    <dbReference type="NCBI Taxonomy" id="99907"/>
    <lineage>
        <taxon>Bacteria</taxon>
        <taxon>Bacillati</taxon>
        <taxon>Bacillota</taxon>
        <taxon>Bacilli</taxon>
        <taxon>Lactobacillales</taxon>
        <taxon>Carnobacteriaceae</taxon>
        <taxon>Alkalibacterium</taxon>
    </lineage>
</organism>
<keyword evidence="2" id="KW-0808">Transferase</keyword>
<protein>
    <submittedName>
        <fullName evidence="2">Thiamine kinase-like enzyme</fullName>
    </submittedName>
</protein>
<keyword evidence="3" id="KW-1185">Reference proteome</keyword>
<dbReference type="InterPro" id="IPR011009">
    <property type="entry name" value="Kinase-like_dom_sf"/>
</dbReference>
<evidence type="ECO:0000313" key="2">
    <source>
        <dbReference type="EMBL" id="PRY79075.1"/>
    </source>
</evidence>
<dbReference type="AlphaFoldDB" id="A0A2T0W297"/>
<dbReference type="SUPFAM" id="SSF56112">
    <property type="entry name" value="Protein kinase-like (PK-like)"/>
    <property type="match status" value="1"/>
</dbReference>
<dbReference type="InterPro" id="IPR002575">
    <property type="entry name" value="Aminoglycoside_PTrfase"/>
</dbReference>
<gene>
    <name evidence="2" type="ORF">CLV38_1244</name>
</gene>
<dbReference type="InterPro" id="IPR052077">
    <property type="entry name" value="CcrZ_PhaseVar_Mediator"/>
</dbReference>
<keyword evidence="2" id="KW-0418">Kinase</keyword>
<dbReference type="GO" id="GO:0016301">
    <property type="term" value="F:kinase activity"/>
    <property type="evidence" value="ECO:0007669"/>
    <property type="project" value="UniProtKB-KW"/>
</dbReference>
<sequence length="277" mass="31937">MDKGLNYMELERETGWQLHPIGGETGQAYMGTKNEERLFLKRNSSPFLAALSLEGISPRLVWTKRIGNGDVLTAQEWCNGRTLNKDEMASAIVSQIINKVHQSLSLRRMLHRLGGKVLTPSDFYFDCIYGLAPELIDHPLIRQAIALLEKTMPVDIEVTEKVVCHGDISHKNLLLSSDDQLYLVDWDSAFLADPIADLSQLLERYIDFNEWKVWVEDMLKRTPYLTKDKVYWYSIVNLVQDIKANHKKLDYLRMNQNLIKLNLVLSEFKEIKGEQVV</sequence>
<comment type="caution">
    <text evidence="2">The sequence shown here is derived from an EMBL/GenBank/DDBJ whole genome shotgun (WGS) entry which is preliminary data.</text>
</comment>
<reference evidence="2 3" key="1">
    <citation type="submission" date="2018-03" db="EMBL/GenBank/DDBJ databases">
        <title>Genomic Encyclopedia of Archaeal and Bacterial Type Strains, Phase II (KMG-II): from individual species to whole genera.</title>
        <authorList>
            <person name="Goeker M."/>
        </authorList>
    </citation>
    <scope>NUCLEOTIDE SEQUENCE [LARGE SCALE GENOMIC DNA]</scope>
    <source>
        <strain evidence="2 3">DSM 13175</strain>
    </source>
</reference>
<dbReference type="PANTHER" id="PTHR40086:SF1">
    <property type="entry name" value="CELL CYCLE REGULATOR CCRZ"/>
    <property type="match status" value="1"/>
</dbReference>
<dbReference type="PANTHER" id="PTHR40086">
    <property type="entry name" value="PHOSPHOTRANSFERASE YTMP-RELATED"/>
    <property type="match status" value="1"/>
</dbReference>